<keyword evidence="2" id="KW-1185">Reference proteome</keyword>
<evidence type="ECO:0000313" key="2">
    <source>
        <dbReference type="Proteomes" id="UP000238479"/>
    </source>
</evidence>
<gene>
    <name evidence="1" type="ORF">RchiOBHm_Chr4g0404381</name>
</gene>
<dbReference type="EMBL" id="PDCK01000042">
    <property type="protein sequence ID" value="PRQ37595.1"/>
    <property type="molecule type" value="Genomic_DNA"/>
</dbReference>
<sequence length="56" mass="6578">MGYLLVVSFGIMLVEIIVRKKPTDEMFATDFETMDKCFASRQCFRSSGCWPIEHRR</sequence>
<comment type="caution">
    <text evidence="1">The sequence shown here is derived from an EMBL/GenBank/DDBJ whole genome shotgun (WGS) entry which is preliminary data.</text>
</comment>
<dbReference type="Gramene" id="PRQ37595">
    <property type="protein sequence ID" value="PRQ37595"/>
    <property type="gene ID" value="RchiOBHm_Chr4g0404381"/>
</dbReference>
<name>A0A2P6QTT7_ROSCH</name>
<dbReference type="Proteomes" id="UP000238479">
    <property type="component" value="Chromosome 4"/>
</dbReference>
<accession>A0A2P6QTT7</accession>
<organism evidence="1 2">
    <name type="scientific">Rosa chinensis</name>
    <name type="common">China rose</name>
    <dbReference type="NCBI Taxonomy" id="74649"/>
    <lineage>
        <taxon>Eukaryota</taxon>
        <taxon>Viridiplantae</taxon>
        <taxon>Streptophyta</taxon>
        <taxon>Embryophyta</taxon>
        <taxon>Tracheophyta</taxon>
        <taxon>Spermatophyta</taxon>
        <taxon>Magnoliopsida</taxon>
        <taxon>eudicotyledons</taxon>
        <taxon>Gunneridae</taxon>
        <taxon>Pentapetalae</taxon>
        <taxon>rosids</taxon>
        <taxon>fabids</taxon>
        <taxon>Rosales</taxon>
        <taxon>Rosaceae</taxon>
        <taxon>Rosoideae</taxon>
        <taxon>Rosoideae incertae sedis</taxon>
        <taxon>Rosa</taxon>
    </lineage>
</organism>
<dbReference type="AlphaFoldDB" id="A0A2P6QTT7"/>
<protein>
    <submittedName>
        <fullName evidence="1">Uncharacterized protein</fullName>
    </submittedName>
</protein>
<evidence type="ECO:0000313" key="1">
    <source>
        <dbReference type="EMBL" id="PRQ37595.1"/>
    </source>
</evidence>
<reference evidence="1 2" key="1">
    <citation type="journal article" date="2018" name="Nat. Genet.">
        <title>The Rosa genome provides new insights in the design of modern roses.</title>
        <authorList>
            <person name="Bendahmane M."/>
        </authorList>
    </citation>
    <scope>NUCLEOTIDE SEQUENCE [LARGE SCALE GENOMIC DNA]</scope>
    <source>
        <strain evidence="2">cv. Old Blush</strain>
    </source>
</reference>
<proteinExistence type="predicted"/>